<comment type="subunit">
    <text evidence="5 7">Monomer.</text>
</comment>
<feature type="binding site" evidence="5">
    <location>
        <position position="32"/>
    </location>
    <ligand>
        <name>AMP</name>
        <dbReference type="ChEBI" id="CHEBI:456215"/>
    </ligand>
</feature>
<keyword evidence="5 7" id="KW-0067">ATP-binding</keyword>
<dbReference type="SUPFAM" id="SSF52540">
    <property type="entry name" value="P-loop containing nucleoside triphosphate hydrolases"/>
    <property type="match status" value="1"/>
</dbReference>
<sequence length="184" mass="20090">MTRLVLVGPPGAGKGTQAVALSEQLRIPHISTGDLFRAHVGQETPLGQEAKRYLDSGELVPDTVTNEMVRERLAEPDAKVGFLLDGFPRNTKQAEVLGEILGDADVSLDAVIQLQVPEDVVVARLMSRGRADDTEEVIRRRQQIYVSDTAPLLEYYADILVTVDGVGSVEEISGRVLEALRDRT</sequence>
<gene>
    <name evidence="5" type="primary">adk</name>
    <name evidence="8" type="ORF">DV20_18950</name>
</gene>
<reference evidence="8 9" key="1">
    <citation type="submission" date="2014-05" db="EMBL/GenBank/DDBJ databases">
        <title>Draft genome sequence of Amycolatopsis rifamycinica DSM 46095.</title>
        <authorList>
            <person name="Lal R."/>
            <person name="Saxena A."/>
            <person name="Kumari R."/>
            <person name="Mukherjee U."/>
            <person name="Singh P."/>
            <person name="Sangwan N."/>
            <person name="Mahato N.K."/>
        </authorList>
    </citation>
    <scope>NUCLEOTIDE SEQUENCE [LARGE SCALE GENOMIC DNA]</scope>
    <source>
        <strain evidence="8 9">DSM 46095</strain>
    </source>
</reference>
<comment type="function">
    <text evidence="5">Catalyzes the reversible transfer of the terminal phosphate group between ATP and AMP. Plays an important role in cellular energy homeostasis and in adenine nucleotide metabolism.</text>
</comment>
<dbReference type="HAMAP" id="MF_00235">
    <property type="entry name" value="Adenylate_kinase_Adk"/>
    <property type="match status" value="1"/>
</dbReference>
<dbReference type="InterPro" id="IPR033690">
    <property type="entry name" value="Adenylat_kinase_CS"/>
</dbReference>
<feature type="binding site" evidence="5">
    <location>
        <position position="141"/>
    </location>
    <ligand>
        <name>AMP</name>
        <dbReference type="ChEBI" id="CHEBI:456215"/>
    </ligand>
</feature>
<organism evidence="8 9">
    <name type="scientific">Amycolatopsis rifamycinica</name>
    <dbReference type="NCBI Taxonomy" id="287986"/>
    <lineage>
        <taxon>Bacteria</taxon>
        <taxon>Bacillati</taxon>
        <taxon>Actinomycetota</taxon>
        <taxon>Actinomycetes</taxon>
        <taxon>Pseudonocardiales</taxon>
        <taxon>Pseudonocardiaceae</taxon>
        <taxon>Amycolatopsis</taxon>
    </lineage>
</organism>
<dbReference type="NCBIfam" id="NF011104">
    <property type="entry name" value="PRK14531.1"/>
    <property type="match status" value="1"/>
</dbReference>
<dbReference type="GO" id="GO:0004017">
    <property type="term" value="F:AMP kinase activity"/>
    <property type="evidence" value="ECO:0007669"/>
    <property type="project" value="UniProtKB-UniRule"/>
</dbReference>
<evidence type="ECO:0000313" key="8">
    <source>
        <dbReference type="EMBL" id="KDN20766.1"/>
    </source>
</evidence>
<accession>A0A066U007</accession>
<dbReference type="PRINTS" id="PR00094">
    <property type="entry name" value="ADENYLTKNASE"/>
</dbReference>
<dbReference type="GO" id="GO:0005737">
    <property type="term" value="C:cytoplasm"/>
    <property type="evidence" value="ECO:0007669"/>
    <property type="project" value="UniProtKB-SubCell"/>
</dbReference>
<feature type="region of interest" description="NMP" evidence="5">
    <location>
        <begin position="31"/>
        <end position="60"/>
    </location>
</feature>
<evidence type="ECO:0000313" key="9">
    <source>
        <dbReference type="Proteomes" id="UP000027345"/>
    </source>
</evidence>
<feature type="binding site" evidence="5">
    <location>
        <position position="130"/>
    </location>
    <ligand>
        <name>AMP</name>
        <dbReference type="ChEBI" id="CHEBI:456215"/>
    </ligand>
</feature>
<keyword evidence="1 5" id="KW-0808">Transferase</keyword>
<dbReference type="EC" id="2.7.4.3" evidence="5 7"/>
<keyword evidence="2 5" id="KW-0545">Nucleotide biosynthesis</keyword>
<evidence type="ECO:0000256" key="6">
    <source>
        <dbReference type="RuleBase" id="RU003330"/>
    </source>
</evidence>
<dbReference type="Pfam" id="PF00406">
    <property type="entry name" value="ADK"/>
    <property type="match status" value="1"/>
</dbReference>
<evidence type="ECO:0000256" key="7">
    <source>
        <dbReference type="RuleBase" id="RU003331"/>
    </source>
</evidence>
<comment type="domain">
    <text evidence="5">Consists of three domains, a large central CORE domain and two small peripheral domains, NMPbind and LID, which undergo movements during catalysis. The LID domain closes over the site of phosphoryl transfer upon ATP binding. Assembling and dissambling the active center during each catalytic cycle provides an effective means to prevent ATP hydrolysis.</text>
</comment>
<dbReference type="CDD" id="cd01428">
    <property type="entry name" value="ADK"/>
    <property type="match status" value="1"/>
</dbReference>
<dbReference type="Proteomes" id="UP000027345">
    <property type="component" value="Unassembled WGS sequence"/>
</dbReference>
<dbReference type="STRING" id="287986.DV20_18950"/>
<dbReference type="RefSeq" id="WP_043781954.1">
    <property type="nucleotide sequence ID" value="NZ_JMQI01000039.1"/>
</dbReference>
<dbReference type="EMBL" id="JMQI01000039">
    <property type="protein sequence ID" value="KDN20766.1"/>
    <property type="molecule type" value="Genomic_DNA"/>
</dbReference>
<keyword evidence="9" id="KW-1185">Reference proteome</keyword>
<evidence type="ECO:0000256" key="2">
    <source>
        <dbReference type="ARBA" id="ARBA00022727"/>
    </source>
</evidence>
<dbReference type="NCBIfam" id="NF011100">
    <property type="entry name" value="PRK14527.1"/>
    <property type="match status" value="1"/>
</dbReference>
<comment type="similarity">
    <text evidence="5 6">Belongs to the adenylate kinase family.</text>
</comment>
<dbReference type="PANTHER" id="PTHR23359">
    <property type="entry name" value="NUCLEOTIDE KINASE"/>
    <property type="match status" value="1"/>
</dbReference>
<feature type="binding site" evidence="5">
    <location>
        <begin position="11"/>
        <end position="16"/>
    </location>
    <ligand>
        <name>ATP</name>
        <dbReference type="ChEBI" id="CHEBI:30616"/>
    </ligand>
</feature>
<dbReference type="NCBIfam" id="NF001381">
    <property type="entry name" value="PRK00279.1-3"/>
    <property type="match status" value="1"/>
</dbReference>
<dbReference type="OrthoDB" id="9805030at2"/>
<keyword evidence="4 5" id="KW-0418">Kinase</keyword>
<dbReference type="AlphaFoldDB" id="A0A066U007"/>
<proteinExistence type="inferred from homology"/>
<evidence type="ECO:0000256" key="3">
    <source>
        <dbReference type="ARBA" id="ARBA00022741"/>
    </source>
</evidence>
<feature type="binding site" evidence="5">
    <location>
        <position position="37"/>
    </location>
    <ligand>
        <name>AMP</name>
        <dbReference type="ChEBI" id="CHEBI:456215"/>
    </ligand>
</feature>
<name>A0A066U007_9PSEU</name>
<feature type="binding site" evidence="5">
    <location>
        <position position="167"/>
    </location>
    <ligand>
        <name>ATP</name>
        <dbReference type="ChEBI" id="CHEBI:30616"/>
    </ligand>
</feature>
<dbReference type="eggNOG" id="COG0563">
    <property type="taxonomic scope" value="Bacteria"/>
</dbReference>
<comment type="caution">
    <text evidence="8">The sequence shown here is derived from an EMBL/GenBank/DDBJ whole genome shotgun (WGS) entry which is preliminary data.</text>
</comment>
<feature type="binding site" evidence="5">
    <location>
        <position position="93"/>
    </location>
    <ligand>
        <name>AMP</name>
        <dbReference type="ChEBI" id="CHEBI:456215"/>
    </ligand>
</feature>
<dbReference type="PROSITE" id="PS00113">
    <property type="entry name" value="ADENYLATE_KINASE"/>
    <property type="match status" value="1"/>
</dbReference>
<comment type="pathway">
    <text evidence="5">Purine metabolism; AMP biosynthesis via salvage pathway; AMP from ADP: step 1/1.</text>
</comment>
<evidence type="ECO:0000256" key="4">
    <source>
        <dbReference type="ARBA" id="ARBA00022777"/>
    </source>
</evidence>
<feature type="binding site" evidence="5">
    <location>
        <position position="128"/>
    </location>
    <ligand>
        <name>ATP</name>
        <dbReference type="ChEBI" id="CHEBI:30616"/>
    </ligand>
</feature>
<keyword evidence="3 5" id="KW-0547">Nucleotide-binding</keyword>
<protein>
    <recommendedName>
        <fullName evidence="5 7">Adenylate kinase</fullName>
        <shortName evidence="5">AK</shortName>
        <ecNumber evidence="5 7">2.7.4.3</ecNumber>
    </recommendedName>
    <alternativeName>
        <fullName evidence="5">ATP-AMP transphosphorylase</fullName>
    </alternativeName>
    <alternativeName>
        <fullName evidence="5">ATP:AMP phosphotransferase</fullName>
    </alternativeName>
    <alternativeName>
        <fullName evidence="5">Adenylate monophosphate kinase</fullName>
    </alternativeName>
</protein>
<comment type="subcellular location">
    <subcellularLocation>
        <location evidence="5 7">Cytoplasm</location>
    </subcellularLocation>
</comment>
<keyword evidence="5" id="KW-0963">Cytoplasm</keyword>
<feature type="binding site" evidence="5">
    <location>
        <begin position="58"/>
        <end position="60"/>
    </location>
    <ligand>
        <name>AMP</name>
        <dbReference type="ChEBI" id="CHEBI:456215"/>
    </ligand>
</feature>
<dbReference type="InterPro" id="IPR000850">
    <property type="entry name" value="Adenylat/UMP-CMP_kin"/>
</dbReference>
<comment type="caution">
    <text evidence="5">Lacks conserved residue(s) required for the propagation of feature annotation.</text>
</comment>
<evidence type="ECO:0000256" key="5">
    <source>
        <dbReference type="HAMAP-Rule" id="MF_00235"/>
    </source>
</evidence>
<dbReference type="Gene3D" id="3.40.50.300">
    <property type="entry name" value="P-loop containing nucleotide triphosphate hydrolases"/>
    <property type="match status" value="1"/>
</dbReference>
<dbReference type="UniPathway" id="UPA00588">
    <property type="reaction ID" value="UER00649"/>
</dbReference>
<dbReference type="GO" id="GO:0044209">
    <property type="term" value="P:AMP salvage"/>
    <property type="evidence" value="ECO:0007669"/>
    <property type="project" value="UniProtKB-UniRule"/>
</dbReference>
<feature type="binding site" evidence="5">
    <location>
        <begin position="86"/>
        <end position="89"/>
    </location>
    <ligand>
        <name>AMP</name>
        <dbReference type="ChEBI" id="CHEBI:456215"/>
    </ligand>
</feature>
<dbReference type="GO" id="GO:0005524">
    <property type="term" value="F:ATP binding"/>
    <property type="evidence" value="ECO:0007669"/>
    <property type="project" value="UniProtKB-UniRule"/>
</dbReference>
<comment type="catalytic activity">
    <reaction evidence="5 7">
        <text>AMP + ATP = 2 ADP</text>
        <dbReference type="Rhea" id="RHEA:12973"/>
        <dbReference type="ChEBI" id="CHEBI:30616"/>
        <dbReference type="ChEBI" id="CHEBI:456215"/>
        <dbReference type="ChEBI" id="CHEBI:456216"/>
        <dbReference type="EC" id="2.7.4.3"/>
    </reaction>
</comment>
<evidence type="ECO:0000256" key="1">
    <source>
        <dbReference type="ARBA" id="ARBA00022679"/>
    </source>
</evidence>
<dbReference type="InterPro" id="IPR027417">
    <property type="entry name" value="P-loop_NTPase"/>
</dbReference>